<feature type="binding site" evidence="16">
    <location>
        <position position="315"/>
    </location>
    <ligand>
        <name>FAD</name>
        <dbReference type="ChEBI" id="CHEBI:57692"/>
    </ligand>
</feature>
<dbReference type="GO" id="GO:0016668">
    <property type="term" value="F:oxidoreductase activity, acting on a sulfur group of donors, NAD(P) as acceptor"/>
    <property type="evidence" value="ECO:0007669"/>
    <property type="project" value="InterPro"/>
</dbReference>
<evidence type="ECO:0000313" key="21">
    <source>
        <dbReference type="EMBL" id="SDG54243.1"/>
    </source>
</evidence>
<keyword evidence="12" id="KW-1015">Disulfide bond</keyword>
<dbReference type="Pfam" id="PF07992">
    <property type="entry name" value="Pyr_redox_2"/>
    <property type="match status" value="1"/>
</dbReference>
<reference evidence="21 22" key="1">
    <citation type="submission" date="2016-10" db="EMBL/GenBank/DDBJ databases">
        <authorList>
            <person name="Varghese N."/>
            <person name="Submissions S."/>
        </authorList>
    </citation>
    <scope>NUCLEOTIDE SEQUENCE [LARGE SCALE GENOMIC DNA]</scope>
    <source>
        <strain evidence="21 22">DSM 18839</strain>
    </source>
</reference>
<evidence type="ECO:0000256" key="15">
    <source>
        <dbReference type="ARBA" id="ARBA00048984"/>
    </source>
</evidence>
<evidence type="ECO:0000256" key="3">
    <source>
        <dbReference type="ARBA" id="ARBA00012661"/>
    </source>
</evidence>
<evidence type="ECO:0000256" key="12">
    <source>
        <dbReference type="ARBA" id="ARBA00023157"/>
    </source>
</evidence>
<dbReference type="GO" id="GO:0050661">
    <property type="term" value="F:NADP binding"/>
    <property type="evidence" value="ECO:0007669"/>
    <property type="project" value="InterPro"/>
</dbReference>
<dbReference type="GO" id="GO:0050787">
    <property type="term" value="P:detoxification of mercury ion"/>
    <property type="evidence" value="ECO:0007669"/>
    <property type="project" value="InterPro"/>
</dbReference>
<feature type="domain" description="FAD/NAD(P)-binding" evidence="20">
    <location>
        <begin position="13"/>
        <end position="326"/>
    </location>
</feature>
<dbReference type="Gene3D" id="3.50.50.60">
    <property type="entry name" value="FAD/NAD(P)-binding domain"/>
    <property type="match status" value="2"/>
</dbReference>
<dbReference type="SUPFAM" id="SSF51905">
    <property type="entry name" value="FAD/NAD(P)-binding domain"/>
    <property type="match status" value="1"/>
</dbReference>
<dbReference type="InterPro" id="IPR004099">
    <property type="entry name" value="Pyr_nucl-diS_OxRdtase_dimer"/>
</dbReference>
<dbReference type="GO" id="GO:0050660">
    <property type="term" value="F:flavin adenine dinucleotide binding"/>
    <property type="evidence" value="ECO:0007669"/>
    <property type="project" value="InterPro"/>
</dbReference>
<evidence type="ECO:0000256" key="9">
    <source>
        <dbReference type="ARBA" id="ARBA00022857"/>
    </source>
</evidence>
<keyword evidence="16" id="KW-0520">NAD</keyword>
<feature type="binding site" evidence="16">
    <location>
        <begin position="185"/>
        <end position="192"/>
    </location>
    <ligand>
        <name>NAD(+)</name>
        <dbReference type="ChEBI" id="CHEBI:57540"/>
    </ligand>
</feature>
<comment type="cofactor">
    <cofactor evidence="16">
        <name>FAD</name>
        <dbReference type="ChEBI" id="CHEBI:57692"/>
    </cofactor>
    <text evidence="16">Binds 1 FAD per subunit.</text>
</comment>
<keyword evidence="6 18" id="KW-0285">Flavoprotein</keyword>
<dbReference type="PANTHER" id="PTHR43014:SF2">
    <property type="entry name" value="MERCURIC REDUCTASE"/>
    <property type="match status" value="1"/>
</dbReference>
<organism evidence="21 22">
    <name type="scientific">Thalassobaculum litoreum DSM 18839</name>
    <dbReference type="NCBI Taxonomy" id="1123362"/>
    <lineage>
        <taxon>Bacteria</taxon>
        <taxon>Pseudomonadati</taxon>
        <taxon>Pseudomonadota</taxon>
        <taxon>Alphaproteobacteria</taxon>
        <taxon>Rhodospirillales</taxon>
        <taxon>Thalassobaculaceae</taxon>
        <taxon>Thalassobaculum</taxon>
    </lineage>
</organism>
<evidence type="ECO:0000256" key="16">
    <source>
        <dbReference type="PIRSR" id="PIRSR000350-3"/>
    </source>
</evidence>
<dbReference type="InterPro" id="IPR016156">
    <property type="entry name" value="FAD/NAD-linked_Rdtase_dimer_sf"/>
</dbReference>
<gene>
    <name evidence="21" type="ORF">SAMN05660686_04780</name>
</gene>
<proteinExistence type="inferred from homology"/>
<feature type="binding site" evidence="16">
    <location>
        <position position="274"/>
    </location>
    <ligand>
        <name>NAD(+)</name>
        <dbReference type="ChEBI" id="CHEBI:57540"/>
    </ligand>
</feature>
<evidence type="ECO:0000259" key="19">
    <source>
        <dbReference type="Pfam" id="PF02852"/>
    </source>
</evidence>
<dbReference type="GO" id="GO:0003955">
    <property type="term" value="F:NAD(P)H dehydrogenase (quinone) activity"/>
    <property type="evidence" value="ECO:0007669"/>
    <property type="project" value="TreeGrafter"/>
</dbReference>
<evidence type="ECO:0000256" key="6">
    <source>
        <dbReference type="ARBA" id="ARBA00022630"/>
    </source>
</evidence>
<dbReference type="PRINTS" id="PR00411">
    <property type="entry name" value="PNDRDTASEI"/>
</dbReference>
<dbReference type="InterPro" id="IPR036188">
    <property type="entry name" value="FAD/NAD-bd_sf"/>
</dbReference>
<dbReference type="PROSITE" id="PS00076">
    <property type="entry name" value="PYRIDINE_REDOX_1"/>
    <property type="match status" value="1"/>
</dbReference>
<dbReference type="Proteomes" id="UP000198615">
    <property type="component" value="Unassembled WGS sequence"/>
</dbReference>
<dbReference type="Pfam" id="PF02852">
    <property type="entry name" value="Pyr_redox_dim"/>
    <property type="match status" value="1"/>
</dbReference>
<feature type="domain" description="Pyridine nucleotide-disulphide oxidoreductase dimerisation" evidence="19">
    <location>
        <begin position="350"/>
        <end position="458"/>
    </location>
</feature>
<comment type="catalytic activity">
    <reaction evidence="15">
        <text>Hg + NADP(+) + H(+) = Hg(2+) + NADPH</text>
        <dbReference type="Rhea" id="RHEA:23856"/>
        <dbReference type="ChEBI" id="CHEBI:15378"/>
        <dbReference type="ChEBI" id="CHEBI:16170"/>
        <dbReference type="ChEBI" id="CHEBI:16793"/>
        <dbReference type="ChEBI" id="CHEBI:57783"/>
        <dbReference type="ChEBI" id="CHEBI:58349"/>
        <dbReference type="EC" id="1.16.1.1"/>
    </reaction>
</comment>
<evidence type="ECO:0000256" key="2">
    <source>
        <dbReference type="ARBA" id="ARBA00011738"/>
    </source>
</evidence>
<dbReference type="EC" id="1.16.1.1" evidence="3"/>
<dbReference type="GO" id="GO:0016152">
    <property type="term" value="F:mercury (II) reductase (NADP+) activity"/>
    <property type="evidence" value="ECO:0007669"/>
    <property type="project" value="UniProtKB-EC"/>
</dbReference>
<evidence type="ECO:0000256" key="11">
    <source>
        <dbReference type="ARBA" id="ARBA00023002"/>
    </source>
</evidence>
<keyword evidence="11 18" id="KW-0560">Oxidoreductase</keyword>
<keyword evidence="7" id="KW-0479">Metal-binding</keyword>
<name>A0A8G2BMY2_9PROT</name>
<evidence type="ECO:0000256" key="1">
    <source>
        <dbReference type="ARBA" id="ARBA00007532"/>
    </source>
</evidence>
<keyword evidence="16" id="KW-0547">Nucleotide-binding</keyword>
<evidence type="ECO:0000256" key="5">
    <source>
        <dbReference type="ARBA" id="ARBA00022466"/>
    </source>
</evidence>
<dbReference type="OrthoDB" id="9764616at2"/>
<dbReference type="AlphaFoldDB" id="A0A8G2BMY2"/>
<comment type="similarity">
    <text evidence="1 18">Belongs to the class-I pyridine nucleotide-disulfide oxidoreductase family.</text>
</comment>
<evidence type="ECO:0000256" key="7">
    <source>
        <dbReference type="ARBA" id="ARBA00022723"/>
    </source>
</evidence>
<sequence length="474" mass="48937">MTDCCTPPSDGRYDLAVVGAGSAGFSAAITAAEQGANVALIGHGTIGGTCVNVGCVPSKTMIRAAEALHGARAASRFPGLAGEAQVADWQALVSAKDELVTSLRQGKYIDLLSAWPGISYLDGAARLTTDGIAVNGQVMPVGKAIITTGAAPATPDIPGIDDVPWLSSTTALELTELPRSLIVVGGGYIGCELAQMFARMGAEVTLVTRSRLLPEAEPEVSDALTGYLRDEGLAVRDSLAYRRIVQANGAVALTVEVDGREETLTADRVLVTTGRSPNTHGLDLQENGIQLANNGGVAIDERMRTSKAGLYAAGDVTGRDQFVYMAAYGAKLAALNALNGDSLVYDNTAMPWVVFTDPQVAGVGLSEAAANAAGYAVKTSILPLDQVPRALSARDTRGLVKLVADAGTDRLLGGQILAPEGVDSIQTLALALKTGMTAKALGETIFPYLTTVEALKLAAQTFDKDVAMLSCCAG</sequence>
<evidence type="ECO:0000256" key="10">
    <source>
        <dbReference type="ARBA" id="ARBA00022914"/>
    </source>
</evidence>
<dbReference type="InterPro" id="IPR021179">
    <property type="entry name" value="Mercury_reductase_MerA"/>
</dbReference>
<keyword evidence="5" id="KW-0475">Mercuric resistance</keyword>
<keyword evidence="13 18" id="KW-0676">Redox-active center</keyword>
<evidence type="ECO:0000256" key="13">
    <source>
        <dbReference type="ARBA" id="ARBA00023284"/>
    </source>
</evidence>
<evidence type="ECO:0000256" key="17">
    <source>
        <dbReference type="PIRSR" id="PIRSR000350-4"/>
    </source>
</evidence>
<dbReference type="PRINTS" id="PR00368">
    <property type="entry name" value="FADPNR"/>
</dbReference>
<dbReference type="GO" id="GO:0045340">
    <property type="term" value="F:mercury ion binding"/>
    <property type="evidence" value="ECO:0007669"/>
    <property type="project" value="InterPro"/>
</dbReference>
<protein>
    <recommendedName>
        <fullName evidence="4">Mercuric reductase</fullName>
        <ecNumber evidence="3">1.16.1.1</ecNumber>
    </recommendedName>
    <alternativeName>
        <fullName evidence="14">Hg(II) reductase</fullName>
    </alternativeName>
</protein>
<dbReference type="PANTHER" id="PTHR43014">
    <property type="entry name" value="MERCURIC REDUCTASE"/>
    <property type="match status" value="1"/>
</dbReference>
<keyword evidence="9" id="KW-0521">NADP</keyword>
<evidence type="ECO:0000256" key="18">
    <source>
        <dbReference type="RuleBase" id="RU003691"/>
    </source>
</evidence>
<dbReference type="NCBIfam" id="TIGR02053">
    <property type="entry name" value="MerA"/>
    <property type="match status" value="1"/>
</dbReference>
<dbReference type="InterPro" id="IPR012999">
    <property type="entry name" value="Pyr_OxRdtase_I_AS"/>
</dbReference>
<dbReference type="RefSeq" id="WP_028793069.1">
    <property type="nucleotide sequence ID" value="NZ_FNBW01000021.1"/>
</dbReference>
<evidence type="ECO:0000256" key="14">
    <source>
        <dbReference type="ARBA" id="ARBA00031725"/>
    </source>
</evidence>
<comment type="subunit">
    <text evidence="2">Homodimer.</text>
</comment>
<evidence type="ECO:0000313" key="22">
    <source>
        <dbReference type="Proteomes" id="UP000198615"/>
    </source>
</evidence>
<keyword evidence="10" id="KW-0476">Mercury</keyword>
<dbReference type="InterPro" id="IPR023753">
    <property type="entry name" value="FAD/NAD-binding_dom"/>
</dbReference>
<feature type="disulfide bond" description="Redox-active" evidence="17">
    <location>
        <begin position="50"/>
        <end position="55"/>
    </location>
</feature>
<accession>A0A8G2BMY2</accession>
<dbReference type="InterPro" id="IPR001100">
    <property type="entry name" value="Pyr_nuc-diS_OxRdtase"/>
</dbReference>
<evidence type="ECO:0000256" key="4">
    <source>
        <dbReference type="ARBA" id="ARBA00014791"/>
    </source>
</evidence>
<dbReference type="SUPFAM" id="SSF55424">
    <property type="entry name" value="FAD/NAD-linked reductases, dimerisation (C-terminal) domain"/>
    <property type="match status" value="1"/>
</dbReference>
<keyword evidence="8 16" id="KW-0274">FAD</keyword>
<dbReference type="FunFam" id="3.30.390.30:FF:000001">
    <property type="entry name" value="Dihydrolipoyl dehydrogenase"/>
    <property type="match status" value="1"/>
</dbReference>
<comment type="caution">
    <text evidence="21">The sequence shown here is derived from an EMBL/GenBank/DDBJ whole genome shotgun (WGS) entry which is preliminary data.</text>
</comment>
<keyword evidence="22" id="KW-1185">Reference proteome</keyword>
<evidence type="ECO:0000256" key="8">
    <source>
        <dbReference type="ARBA" id="ARBA00022827"/>
    </source>
</evidence>
<dbReference type="Gene3D" id="3.30.390.30">
    <property type="match status" value="1"/>
</dbReference>
<dbReference type="EMBL" id="FNBW01000021">
    <property type="protein sequence ID" value="SDG54243.1"/>
    <property type="molecule type" value="Genomic_DNA"/>
</dbReference>
<evidence type="ECO:0000259" key="20">
    <source>
        <dbReference type="Pfam" id="PF07992"/>
    </source>
</evidence>
<dbReference type="PIRSF" id="PIRSF000350">
    <property type="entry name" value="Mercury_reductase_MerA"/>
    <property type="match status" value="1"/>
</dbReference>
<feature type="binding site" evidence="16">
    <location>
        <position position="59"/>
    </location>
    <ligand>
        <name>FAD</name>
        <dbReference type="ChEBI" id="CHEBI:57692"/>
    </ligand>
</feature>